<evidence type="ECO:0000256" key="4">
    <source>
        <dbReference type="ARBA" id="ARBA00022833"/>
    </source>
</evidence>
<feature type="zinc finger region" description="C3H1-type" evidence="5">
    <location>
        <begin position="361"/>
        <end position="389"/>
    </location>
</feature>
<feature type="domain" description="C3H1-type" evidence="6">
    <location>
        <begin position="624"/>
        <end position="652"/>
    </location>
</feature>
<evidence type="ECO:0000256" key="5">
    <source>
        <dbReference type="PROSITE-ProRule" id="PRU00723"/>
    </source>
</evidence>
<feature type="zinc finger region" description="C3H1-type" evidence="5">
    <location>
        <begin position="149"/>
        <end position="177"/>
    </location>
</feature>
<keyword evidence="3 5" id="KW-0863">Zinc-finger</keyword>
<feature type="zinc finger region" description="C3H1-type" evidence="5">
    <location>
        <begin position="28"/>
        <end position="56"/>
    </location>
</feature>
<feature type="zinc finger region" description="C3H1-type" evidence="5">
    <location>
        <begin position="101"/>
        <end position="124"/>
    </location>
</feature>
<feature type="zinc finger region" description="C3H1-type" evidence="5">
    <location>
        <begin position="446"/>
        <end position="470"/>
    </location>
</feature>
<evidence type="ECO:0000256" key="2">
    <source>
        <dbReference type="ARBA" id="ARBA00022737"/>
    </source>
</evidence>
<feature type="domain" description="C3H1-type" evidence="6">
    <location>
        <begin position="101"/>
        <end position="124"/>
    </location>
</feature>
<sequence length="655" mass="69680">MKRKIAPTSCQALGDAGPEANGRFQPGFVPRKMCTWMESQGFCQRGNDCSFAHSFEELGAVVGGGRPHDAEGWASAGEMLAPQGPASPQGRSFPGFAPWKMCTWMESTGFCQKGDACSFAHSAAELTPREVEVKMEQQETGAGRFRPGFVPRKMCTYMETKGFCQKGASCTFAHSAEELLADAGNAGPPADLPVEAQDDLAAFQEAVKQEAGPGRFRPGFVPRKMCTYMETKGYCQKGENCTFAHSAEELFGDSGNDGPPADLPVEAQDDLAAFQESFKQEAGPGRFRPGFVPRKMCTYMETKGYCQKGENCTFAHSAEELFGDSGNDGAPVDFPAEAQDELAAVEEAIAQAGPQRFPFGFVPRRMCNFMETQGYCAKGDNCTFAHSAEELLADGGNGGIDAGIADTFEDSTREVRTLRTPHSEASNQPAGAGPRSFENNFKPACLCKMWVQHPSMCNRGVDCTFAHGLAEMSGELGVHLQKLFATGLLGRLREERAPAPALALALHSGKGGLAKGGFAGGGKAGPMGPMGPMGAMGGMGGMGGMGAMGAMGAMGDQGKGKGKGLNLFATRSFERQPVRMCTYWLQSPEKCLKGDVCTFAHGIHELTPESAAGCPVSRFLHTGFTPTALCKNLTFQGECLKGAKCTFAHSPEEMM</sequence>
<dbReference type="InterPro" id="IPR000571">
    <property type="entry name" value="Znf_CCCH"/>
</dbReference>
<dbReference type="EMBL" id="CAUJNA010000270">
    <property type="protein sequence ID" value="CAJ1374697.1"/>
    <property type="molecule type" value="Genomic_DNA"/>
</dbReference>
<evidence type="ECO:0000256" key="1">
    <source>
        <dbReference type="ARBA" id="ARBA00022723"/>
    </source>
</evidence>
<dbReference type="InterPro" id="IPR045877">
    <property type="entry name" value="ZFP36-like"/>
</dbReference>
<dbReference type="Gene3D" id="4.10.1000.10">
    <property type="entry name" value="Zinc finger, CCCH-type"/>
    <property type="match status" value="7"/>
</dbReference>
<dbReference type="PROSITE" id="PS50103">
    <property type="entry name" value="ZF_C3H1"/>
    <property type="match status" value="9"/>
</dbReference>
<evidence type="ECO:0000256" key="3">
    <source>
        <dbReference type="ARBA" id="ARBA00022771"/>
    </source>
</evidence>
<organism evidence="7 8">
    <name type="scientific">Effrenium voratum</name>
    <dbReference type="NCBI Taxonomy" id="2562239"/>
    <lineage>
        <taxon>Eukaryota</taxon>
        <taxon>Sar</taxon>
        <taxon>Alveolata</taxon>
        <taxon>Dinophyceae</taxon>
        <taxon>Suessiales</taxon>
        <taxon>Symbiodiniaceae</taxon>
        <taxon>Effrenium</taxon>
    </lineage>
</organism>
<proteinExistence type="predicted"/>
<dbReference type="AlphaFoldDB" id="A0AA36HSY4"/>
<feature type="zinc finger region" description="C3H1-type" evidence="5">
    <location>
        <begin position="291"/>
        <end position="319"/>
    </location>
</feature>
<accession>A0AA36HSY4</accession>
<feature type="domain" description="C3H1-type" evidence="6">
    <location>
        <begin position="446"/>
        <end position="470"/>
    </location>
</feature>
<feature type="zinc finger region" description="C3H1-type" evidence="5">
    <location>
        <begin position="220"/>
        <end position="248"/>
    </location>
</feature>
<evidence type="ECO:0000313" key="8">
    <source>
        <dbReference type="Proteomes" id="UP001178507"/>
    </source>
</evidence>
<gene>
    <name evidence="7" type="ORF">EVOR1521_LOCUS4183</name>
</gene>
<feature type="domain" description="C3H1-type" evidence="6">
    <location>
        <begin position="149"/>
        <end position="177"/>
    </location>
</feature>
<keyword evidence="1 5" id="KW-0479">Metal-binding</keyword>
<dbReference type="SMART" id="SM00356">
    <property type="entry name" value="ZnF_C3H1"/>
    <property type="match status" value="9"/>
</dbReference>
<dbReference type="SUPFAM" id="SSF90229">
    <property type="entry name" value="CCCH zinc finger"/>
    <property type="match status" value="7"/>
</dbReference>
<keyword evidence="8" id="KW-1185">Reference proteome</keyword>
<keyword evidence="2" id="KW-0677">Repeat</keyword>
<dbReference type="InterPro" id="IPR036855">
    <property type="entry name" value="Znf_CCCH_sf"/>
</dbReference>
<evidence type="ECO:0000313" key="7">
    <source>
        <dbReference type="EMBL" id="CAJ1374697.1"/>
    </source>
</evidence>
<feature type="zinc finger region" description="C3H1-type" evidence="5">
    <location>
        <begin position="575"/>
        <end position="604"/>
    </location>
</feature>
<dbReference type="PANTHER" id="PTHR12547">
    <property type="entry name" value="CCCH ZINC FINGER/TIS11-RELATED"/>
    <property type="match status" value="1"/>
</dbReference>
<keyword evidence="4 5" id="KW-0862">Zinc</keyword>
<feature type="domain" description="C3H1-type" evidence="6">
    <location>
        <begin position="575"/>
        <end position="604"/>
    </location>
</feature>
<name>A0AA36HSY4_9DINO</name>
<feature type="domain" description="C3H1-type" evidence="6">
    <location>
        <begin position="28"/>
        <end position="56"/>
    </location>
</feature>
<feature type="zinc finger region" description="C3H1-type" evidence="5">
    <location>
        <begin position="624"/>
        <end position="652"/>
    </location>
</feature>
<dbReference type="Proteomes" id="UP001178507">
    <property type="component" value="Unassembled WGS sequence"/>
</dbReference>
<evidence type="ECO:0000259" key="6">
    <source>
        <dbReference type="PROSITE" id="PS50103"/>
    </source>
</evidence>
<reference evidence="7" key="1">
    <citation type="submission" date="2023-08" db="EMBL/GenBank/DDBJ databases">
        <authorList>
            <person name="Chen Y."/>
            <person name="Shah S."/>
            <person name="Dougan E. K."/>
            <person name="Thang M."/>
            <person name="Chan C."/>
        </authorList>
    </citation>
    <scope>NUCLEOTIDE SEQUENCE</scope>
</reference>
<comment type="caution">
    <text evidence="7">The sequence shown here is derived from an EMBL/GenBank/DDBJ whole genome shotgun (WGS) entry which is preliminary data.</text>
</comment>
<dbReference type="GO" id="GO:0008270">
    <property type="term" value="F:zinc ion binding"/>
    <property type="evidence" value="ECO:0007669"/>
    <property type="project" value="UniProtKB-KW"/>
</dbReference>
<dbReference type="Pfam" id="PF14608">
    <property type="entry name" value="zf-CCCH_2"/>
    <property type="match status" value="7"/>
</dbReference>
<feature type="domain" description="C3H1-type" evidence="6">
    <location>
        <begin position="220"/>
        <end position="248"/>
    </location>
</feature>
<dbReference type="GO" id="GO:0003729">
    <property type="term" value="F:mRNA binding"/>
    <property type="evidence" value="ECO:0007669"/>
    <property type="project" value="InterPro"/>
</dbReference>
<feature type="domain" description="C3H1-type" evidence="6">
    <location>
        <begin position="361"/>
        <end position="389"/>
    </location>
</feature>
<dbReference type="PANTHER" id="PTHR12547:SF18">
    <property type="entry name" value="PROTEIN TIS11"/>
    <property type="match status" value="1"/>
</dbReference>
<feature type="domain" description="C3H1-type" evidence="6">
    <location>
        <begin position="291"/>
        <end position="319"/>
    </location>
</feature>
<protein>
    <recommendedName>
        <fullName evidence="6">C3H1-type domain-containing protein</fullName>
    </recommendedName>
</protein>